<sequence length="39" mass="4564">MIDFDHERYLSVVECKQAYQNYTLAEFPLASMLRLGLVV</sequence>
<dbReference type="EMBL" id="CP011924">
    <property type="protein sequence ID" value="ATD07608.1"/>
    <property type="molecule type" value="Genomic_DNA"/>
</dbReference>
<organism evidence="1 2">
    <name type="scientific">Pseudoalteromonas piscicida</name>
    <dbReference type="NCBI Taxonomy" id="43662"/>
    <lineage>
        <taxon>Bacteria</taxon>
        <taxon>Pseudomonadati</taxon>
        <taxon>Pseudomonadota</taxon>
        <taxon>Gammaproteobacteria</taxon>
        <taxon>Alteromonadales</taxon>
        <taxon>Pseudoalteromonadaceae</taxon>
        <taxon>Pseudoalteromonas</taxon>
    </lineage>
</organism>
<proteinExistence type="predicted"/>
<gene>
    <name evidence="1" type="ORF">PPIS_a2685</name>
</gene>
<dbReference type="Proteomes" id="UP000016521">
    <property type="component" value="Chromosome I"/>
</dbReference>
<accession>A0ABN5CDH4</accession>
<keyword evidence="2" id="KW-1185">Reference proteome</keyword>
<protein>
    <submittedName>
        <fullName evidence="1">Uncharacterized protein</fullName>
    </submittedName>
</protein>
<evidence type="ECO:0000313" key="1">
    <source>
        <dbReference type="EMBL" id="ATD07608.1"/>
    </source>
</evidence>
<reference evidence="1 2" key="1">
    <citation type="submission" date="2015-06" db="EMBL/GenBank/DDBJ databases">
        <authorList>
            <person name="Xie B.-B."/>
            <person name="Rong J.-C."/>
            <person name="Qin Q.-L."/>
            <person name="Zhang Y.-Z."/>
        </authorList>
    </citation>
    <scope>NUCLEOTIDE SEQUENCE [LARGE SCALE GENOMIC DNA]</scope>
    <source>
        <strain evidence="1 2">JCM 20779</strain>
    </source>
</reference>
<evidence type="ECO:0000313" key="2">
    <source>
        <dbReference type="Proteomes" id="UP000016521"/>
    </source>
</evidence>
<name>A0ABN5CDH4_PSEO7</name>